<sequence>MIRVKEAIVVEGRYDKAKLAGLVDGLIVETGGFGIFRDREKLRYLRELAKTRGLIVLTDSDGAGFLIRHKLASSIPPEQLKHAYIPDVPGKERRKAAPSKEGKLGVEGMDLATLRKALEGAGATLEDGSAPQRSGASLTKGDLMELGLAGGPDSARRRRELQKALGLPERLSANELLRAVGTLVTREQFLEALHNMEKERP</sequence>
<reference evidence="3" key="2">
    <citation type="submission" date="2021-04" db="EMBL/GenBank/DDBJ databases">
        <authorList>
            <person name="Gilroy R."/>
        </authorList>
    </citation>
    <scope>NUCLEOTIDE SEQUENCE</scope>
    <source>
        <strain evidence="3">CHK185-1770</strain>
    </source>
</reference>
<dbReference type="PANTHER" id="PTHR39156:SF2">
    <property type="entry name" value="DNA PRIMASE (BACTERIAL TYPE) AND SMALL PRIMASE-LIKE PROTEINS"/>
    <property type="match status" value="1"/>
</dbReference>
<reference evidence="3" key="1">
    <citation type="journal article" date="2021" name="PeerJ">
        <title>Extensive microbial diversity within the chicken gut microbiome revealed by metagenomics and culture.</title>
        <authorList>
            <person name="Gilroy R."/>
            <person name="Ravi A."/>
            <person name="Getino M."/>
            <person name="Pursley I."/>
            <person name="Horton D.L."/>
            <person name="Alikhan N.F."/>
            <person name="Baker D."/>
            <person name="Gharbi K."/>
            <person name="Hall N."/>
            <person name="Watson M."/>
            <person name="Adriaenssens E.M."/>
            <person name="Foster-Nyarko E."/>
            <person name="Jarju S."/>
            <person name="Secka A."/>
            <person name="Antonio M."/>
            <person name="Oren A."/>
            <person name="Chaudhuri R.R."/>
            <person name="La Ragione R."/>
            <person name="Hildebrand F."/>
            <person name="Pallen M.J."/>
        </authorList>
    </citation>
    <scope>NUCLEOTIDE SEQUENCE</scope>
    <source>
        <strain evidence="3">CHK185-1770</strain>
    </source>
</reference>
<feature type="region of interest" description="Disordered" evidence="1">
    <location>
        <begin position="122"/>
        <end position="154"/>
    </location>
</feature>
<dbReference type="Proteomes" id="UP000826793">
    <property type="component" value="Unassembled WGS sequence"/>
</dbReference>
<dbReference type="Gene3D" id="3.40.1360.10">
    <property type="match status" value="1"/>
</dbReference>
<evidence type="ECO:0000313" key="4">
    <source>
        <dbReference type="Proteomes" id="UP000826793"/>
    </source>
</evidence>
<gene>
    <name evidence="3" type="ORF">H9710_07165</name>
</gene>
<dbReference type="PROSITE" id="PS50880">
    <property type="entry name" value="TOPRIM"/>
    <property type="match status" value="1"/>
</dbReference>
<evidence type="ECO:0000256" key="1">
    <source>
        <dbReference type="SAM" id="MobiDB-lite"/>
    </source>
</evidence>
<dbReference type="Pfam" id="PF13331">
    <property type="entry name" value="DUF4093"/>
    <property type="match status" value="1"/>
</dbReference>
<dbReference type="InterPro" id="IPR006171">
    <property type="entry name" value="TOPRIM_dom"/>
</dbReference>
<organism evidence="3 4">
    <name type="scientific">Candidatus Acutalibacter pullicola</name>
    <dbReference type="NCBI Taxonomy" id="2838417"/>
    <lineage>
        <taxon>Bacteria</taxon>
        <taxon>Bacillati</taxon>
        <taxon>Bacillota</taxon>
        <taxon>Clostridia</taxon>
        <taxon>Eubacteriales</taxon>
        <taxon>Acutalibacteraceae</taxon>
        <taxon>Acutalibacter</taxon>
    </lineage>
</organism>
<feature type="domain" description="Toprim" evidence="2">
    <location>
        <begin position="5"/>
        <end position="99"/>
    </location>
</feature>
<proteinExistence type="predicted"/>
<dbReference type="SUPFAM" id="SSF110455">
    <property type="entry name" value="Toprim domain"/>
    <property type="match status" value="1"/>
</dbReference>
<comment type="caution">
    <text evidence="3">The sequence shown here is derived from an EMBL/GenBank/DDBJ whole genome shotgun (WGS) entry which is preliminary data.</text>
</comment>
<dbReference type="PANTHER" id="PTHR39156">
    <property type="entry name" value="RIBONUCLEASE M5"/>
    <property type="match status" value="1"/>
</dbReference>
<evidence type="ECO:0000259" key="2">
    <source>
        <dbReference type="PROSITE" id="PS50880"/>
    </source>
</evidence>
<name>A0A9D2SG70_9FIRM</name>
<evidence type="ECO:0000313" key="3">
    <source>
        <dbReference type="EMBL" id="HJB98343.1"/>
    </source>
</evidence>
<dbReference type="AlphaFoldDB" id="A0A9D2SG70"/>
<accession>A0A9D2SG70</accession>
<protein>
    <submittedName>
        <fullName evidence="3">DUF4093 domain-containing protein</fullName>
    </submittedName>
</protein>
<dbReference type="GO" id="GO:0006364">
    <property type="term" value="P:rRNA processing"/>
    <property type="evidence" value="ECO:0007669"/>
    <property type="project" value="TreeGrafter"/>
</dbReference>
<dbReference type="InterPro" id="IPR025156">
    <property type="entry name" value="RNase_M5_C"/>
</dbReference>
<dbReference type="EMBL" id="DWXG01000054">
    <property type="protein sequence ID" value="HJB98343.1"/>
    <property type="molecule type" value="Genomic_DNA"/>
</dbReference>
<dbReference type="GO" id="GO:0043822">
    <property type="term" value="F:ribonuclease M5 activity"/>
    <property type="evidence" value="ECO:0007669"/>
    <property type="project" value="TreeGrafter"/>
</dbReference>